<keyword evidence="10" id="KW-0670">Pyruvate</keyword>
<evidence type="ECO:0000256" key="2">
    <source>
        <dbReference type="ARBA" id="ARBA00005189"/>
    </source>
</evidence>
<evidence type="ECO:0000256" key="11">
    <source>
        <dbReference type="ARBA" id="ARBA00024326"/>
    </source>
</evidence>
<dbReference type="Pfam" id="PF02666">
    <property type="entry name" value="PS_Dcarbxylase"/>
    <property type="match status" value="2"/>
</dbReference>
<evidence type="ECO:0000256" key="5">
    <source>
        <dbReference type="ARBA" id="ARBA00022793"/>
    </source>
</evidence>
<dbReference type="GO" id="GO:0004609">
    <property type="term" value="F:phosphatidylserine decarboxylase activity"/>
    <property type="evidence" value="ECO:0007669"/>
    <property type="project" value="UniProtKB-EC"/>
</dbReference>
<comment type="function">
    <text evidence="12">Catalyzes the formation of phosphatidylethanolamine (PtdEtn) from phosphatidylserine (PtdSer). Plays a central role in phospholipid metabolism and in the interorganelle trafficking of phosphatidylserine. May be involved in lipid droplet biogenesis at the endoplasmic reticulum membrane.</text>
</comment>
<gene>
    <name evidence="13" type="primary">PSD1</name>
    <name evidence="13" type="ORF">TR125224</name>
</gene>
<keyword evidence="8" id="KW-0456">Lyase</keyword>
<keyword evidence="6" id="KW-0443">Lipid metabolism</keyword>
<dbReference type="EC" id="4.1.1.65" evidence="3"/>
<sequence>PLTFLPKSRDAAQPTGGLRSGLTARVGQFAVRVTIMQSPGPLFPNSLAWPSPAFSIAEIVDNSGDVERMLSGEQNFSKHYVHRNTSDLATHHQQSEKTPAGHEIRRKSTARSLSLHWRIIAALLYSVYTWFPLNTTSRIVGQMARVRLPRFLRGPACRIYAWIFSARLDEAEFYNDLGQYTSMSQFFRRRLLPSVRPVDAYACLTSPADGKVMSCGRVEEGHLEQVKGLAYTLRALLGPNTWSSSSSSSSSSSGASFFSRPGSVYGAPKPQCRQPEARAFTVPCNLDQLDFERSLHCQLTSLCQLPASFPRRSSIAIPTEPGRMLSLYHCTIYLAPGDYHCFHSPTDWSVHMRRHFPGRLFSVCSLVTSWLSGVFCINERAVYMGHWKYGFFAYVAVGATNVGSIRVFEDPHLVTNRPNYLRYLFSSRQQVQVDPNCSATDADLMTLQVPIIRKMDGYEDLHFPSKLQLKKGDLFGEFNFGSTIVLIFEAPTDGFEFVVKSGDRVQMGRPLGQVHSR</sequence>
<dbReference type="InterPro" id="IPR003817">
    <property type="entry name" value="PS_Dcarbxylase"/>
</dbReference>
<evidence type="ECO:0000256" key="1">
    <source>
        <dbReference type="ARBA" id="ARBA00001928"/>
    </source>
</evidence>
<protein>
    <recommendedName>
        <fullName evidence="3">phosphatidylserine decarboxylase</fullName>
        <ecNumber evidence="3">4.1.1.65</ecNumber>
    </recommendedName>
</protein>
<evidence type="ECO:0000256" key="12">
    <source>
        <dbReference type="ARBA" id="ARBA00045136"/>
    </source>
</evidence>
<reference evidence="13" key="1">
    <citation type="submission" date="2016-01" db="EMBL/GenBank/DDBJ databases">
        <title>Reference transcriptome for the parasite Schistocephalus solidus: insights into the molecular evolution of parasitism.</title>
        <authorList>
            <person name="Hebert F.O."/>
            <person name="Grambauer S."/>
            <person name="Barber I."/>
            <person name="Landry C.R."/>
            <person name="Aubin-Horth N."/>
        </authorList>
    </citation>
    <scope>NUCLEOTIDE SEQUENCE</scope>
</reference>
<keyword evidence="5" id="KW-0210">Decarboxylase</keyword>
<accession>A0A0V0JB02</accession>
<evidence type="ECO:0000256" key="9">
    <source>
        <dbReference type="ARBA" id="ARBA00023264"/>
    </source>
</evidence>
<dbReference type="PANTHER" id="PTHR10067:SF6">
    <property type="entry name" value="PHOSPHATIDYLSERINE DECARBOXYLASE PROENZYME, MITOCHONDRIAL"/>
    <property type="match status" value="1"/>
</dbReference>
<evidence type="ECO:0000256" key="10">
    <source>
        <dbReference type="ARBA" id="ARBA00023317"/>
    </source>
</evidence>
<dbReference type="UniPathway" id="UPA00558"/>
<dbReference type="NCBIfam" id="TIGR00163">
    <property type="entry name" value="PS_decarb"/>
    <property type="match status" value="1"/>
</dbReference>
<dbReference type="GO" id="GO:0006646">
    <property type="term" value="P:phosphatidylethanolamine biosynthetic process"/>
    <property type="evidence" value="ECO:0007669"/>
    <property type="project" value="UniProtKB-UniPathway"/>
</dbReference>
<keyword evidence="9" id="KW-1208">Phospholipid metabolism</keyword>
<dbReference type="AlphaFoldDB" id="A0A0V0JB02"/>
<comment type="cofactor">
    <cofactor evidence="1">
        <name>pyruvate</name>
        <dbReference type="ChEBI" id="CHEBI:15361"/>
    </cofactor>
</comment>
<evidence type="ECO:0000256" key="8">
    <source>
        <dbReference type="ARBA" id="ARBA00023239"/>
    </source>
</evidence>
<evidence type="ECO:0000256" key="4">
    <source>
        <dbReference type="ARBA" id="ARBA00022516"/>
    </source>
</evidence>
<dbReference type="EMBL" id="GEEE01000375">
    <property type="protein sequence ID" value="JAP62850.1"/>
    <property type="molecule type" value="Transcribed_RNA"/>
</dbReference>
<organism evidence="13">
    <name type="scientific">Schistocephalus solidus</name>
    <name type="common">Tapeworm</name>
    <dbReference type="NCBI Taxonomy" id="70667"/>
    <lineage>
        <taxon>Eukaryota</taxon>
        <taxon>Metazoa</taxon>
        <taxon>Spiralia</taxon>
        <taxon>Lophotrochozoa</taxon>
        <taxon>Platyhelminthes</taxon>
        <taxon>Cestoda</taxon>
        <taxon>Eucestoda</taxon>
        <taxon>Diphyllobothriidea</taxon>
        <taxon>Diphyllobothriidae</taxon>
        <taxon>Schistocephalus</taxon>
    </lineage>
</organism>
<dbReference type="PANTHER" id="PTHR10067">
    <property type="entry name" value="PHOSPHATIDYLSERINE DECARBOXYLASE"/>
    <property type="match status" value="1"/>
</dbReference>
<evidence type="ECO:0000256" key="3">
    <source>
        <dbReference type="ARBA" id="ARBA00012243"/>
    </source>
</evidence>
<name>A0A0V0JB02_SCHSO</name>
<comment type="pathway">
    <text evidence="11">Phospholipid metabolism; phosphatidylethanolamine biosynthesis.</text>
</comment>
<keyword evidence="4" id="KW-0444">Lipid biosynthesis</keyword>
<evidence type="ECO:0000313" key="13">
    <source>
        <dbReference type="EMBL" id="JAP62850.1"/>
    </source>
</evidence>
<evidence type="ECO:0000256" key="7">
    <source>
        <dbReference type="ARBA" id="ARBA00023209"/>
    </source>
</evidence>
<keyword evidence="7" id="KW-0594">Phospholipid biosynthesis</keyword>
<dbReference type="InterPro" id="IPR033177">
    <property type="entry name" value="PSD-B"/>
</dbReference>
<dbReference type="GO" id="GO:0005739">
    <property type="term" value="C:mitochondrion"/>
    <property type="evidence" value="ECO:0007669"/>
    <property type="project" value="TreeGrafter"/>
</dbReference>
<comment type="pathway">
    <text evidence="2">Lipid metabolism.</text>
</comment>
<proteinExistence type="predicted"/>
<feature type="non-terminal residue" evidence="13">
    <location>
        <position position="1"/>
    </location>
</feature>
<evidence type="ECO:0000256" key="6">
    <source>
        <dbReference type="ARBA" id="ARBA00023098"/>
    </source>
</evidence>